<organism evidence="1 2">
    <name type="scientific">Protopolystoma xenopodis</name>
    <dbReference type="NCBI Taxonomy" id="117903"/>
    <lineage>
        <taxon>Eukaryota</taxon>
        <taxon>Metazoa</taxon>
        <taxon>Spiralia</taxon>
        <taxon>Lophotrochozoa</taxon>
        <taxon>Platyhelminthes</taxon>
        <taxon>Monogenea</taxon>
        <taxon>Polyopisthocotylea</taxon>
        <taxon>Polystomatidea</taxon>
        <taxon>Polystomatidae</taxon>
        <taxon>Protopolystoma</taxon>
    </lineage>
</organism>
<dbReference type="AlphaFoldDB" id="A0A3S5AGE5"/>
<gene>
    <name evidence="1" type="ORF">PXEA_LOCUS16626</name>
</gene>
<proteinExistence type="predicted"/>
<reference evidence="1" key="1">
    <citation type="submission" date="2018-11" db="EMBL/GenBank/DDBJ databases">
        <authorList>
            <consortium name="Pathogen Informatics"/>
        </authorList>
    </citation>
    <scope>NUCLEOTIDE SEQUENCE</scope>
</reference>
<evidence type="ECO:0000313" key="2">
    <source>
        <dbReference type="Proteomes" id="UP000784294"/>
    </source>
</evidence>
<protein>
    <submittedName>
        <fullName evidence="1">Uncharacterized protein</fullName>
    </submittedName>
</protein>
<comment type="caution">
    <text evidence="1">The sequence shown here is derived from an EMBL/GenBank/DDBJ whole genome shotgun (WGS) entry which is preliminary data.</text>
</comment>
<accession>A0A3S5AGE5</accession>
<keyword evidence="2" id="KW-1185">Reference proteome</keyword>
<evidence type="ECO:0000313" key="1">
    <source>
        <dbReference type="EMBL" id="VEL23186.1"/>
    </source>
</evidence>
<name>A0A3S5AGE5_9PLAT</name>
<dbReference type="EMBL" id="CAAALY010060531">
    <property type="protein sequence ID" value="VEL23186.1"/>
    <property type="molecule type" value="Genomic_DNA"/>
</dbReference>
<dbReference type="Proteomes" id="UP000784294">
    <property type="component" value="Unassembled WGS sequence"/>
</dbReference>
<sequence>MPDSWDMVCRPGGKVFIGTPQKSMTLDARSTASFGSTPKWHEFEWTARILPRRALFHRIPRSDFIPESAMQLGTVSSTIYRVFLWRHRD</sequence>